<dbReference type="InterPro" id="IPR006597">
    <property type="entry name" value="Sel1-like"/>
</dbReference>
<protein>
    <recommendedName>
        <fullName evidence="7">Sel1 repeat family protein</fullName>
    </recommendedName>
</protein>
<feature type="transmembrane region" description="Helical" evidence="4">
    <location>
        <begin position="323"/>
        <end position="342"/>
    </location>
</feature>
<dbReference type="SMR" id="A2EBK9"/>
<dbReference type="RefSeq" id="XP_001322149.1">
    <property type="nucleotide sequence ID" value="XM_001322114.1"/>
</dbReference>
<reference evidence="5" key="2">
    <citation type="journal article" date="2007" name="Science">
        <title>Draft genome sequence of the sexually transmitted pathogen Trichomonas vaginalis.</title>
        <authorList>
            <person name="Carlton J.M."/>
            <person name="Hirt R.P."/>
            <person name="Silva J.C."/>
            <person name="Delcher A.L."/>
            <person name="Schatz M."/>
            <person name="Zhao Q."/>
            <person name="Wortman J.R."/>
            <person name="Bidwell S.L."/>
            <person name="Alsmark U.C.M."/>
            <person name="Besteiro S."/>
            <person name="Sicheritz-Ponten T."/>
            <person name="Noel C.J."/>
            <person name="Dacks J.B."/>
            <person name="Foster P.G."/>
            <person name="Simillion C."/>
            <person name="Van de Peer Y."/>
            <person name="Miranda-Saavedra D."/>
            <person name="Barton G.J."/>
            <person name="Westrop G.D."/>
            <person name="Mueller S."/>
            <person name="Dessi D."/>
            <person name="Fiori P.L."/>
            <person name="Ren Q."/>
            <person name="Paulsen I."/>
            <person name="Zhang H."/>
            <person name="Bastida-Corcuera F.D."/>
            <person name="Simoes-Barbosa A."/>
            <person name="Brown M.T."/>
            <person name="Hayes R.D."/>
            <person name="Mukherjee M."/>
            <person name="Okumura C.Y."/>
            <person name="Schneider R."/>
            <person name="Smith A.J."/>
            <person name="Vanacova S."/>
            <person name="Villalvazo M."/>
            <person name="Haas B.J."/>
            <person name="Pertea M."/>
            <person name="Feldblyum T.V."/>
            <person name="Utterback T.R."/>
            <person name="Shu C.L."/>
            <person name="Osoegawa K."/>
            <person name="de Jong P.J."/>
            <person name="Hrdy I."/>
            <person name="Horvathova L."/>
            <person name="Zubacova Z."/>
            <person name="Dolezal P."/>
            <person name="Malik S.B."/>
            <person name="Logsdon J.M. Jr."/>
            <person name="Henze K."/>
            <person name="Gupta A."/>
            <person name="Wang C.C."/>
            <person name="Dunne R.L."/>
            <person name="Upcroft J.A."/>
            <person name="Upcroft P."/>
            <person name="White O."/>
            <person name="Salzberg S.L."/>
            <person name="Tang P."/>
            <person name="Chiu C.-H."/>
            <person name="Lee Y.-S."/>
            <person name="Embley T.M."/>
            <person name="Coombs G.H."/>
            <person name="Mottram J.C."/>
            <person name="Tachezy J."/>
            <person name="Fraser-Liggett C.M."/>
            <person name="Johnson P.J."/>
        </authorList>
    </citation>
    <scope>NUCLEOTIDE SEQUENCE [LARGE SCALE GENOMIC DNA]</scope>
    <source>
        <strain evidence="5">G3</strain>
    </source>
</reference>
<reference evidence="5" key="1">
    <citation type="submission" date="2006-10" db="EMBL/GenBank/DDBJ databases">
        <authorList>
            <person name="Amadeo P."/>
            <person name="Zhao Q."/>
            <person name="Wortman J."/>
            <person name="Fraser-Liggett C."/>
            <person name="Carlton J."/>
        </authorList>
    </citation>
    <scope>NUCLEOTIDE SEQUENCE</scope>
    <source>
        <strain evidence="5">G3</strain>
    </source>
</reference>
<dbReference type="Proteomes" id="UP000001542">
    <property type="component" value="Unassembled WGS sequence"/>
</dbReference>
<feature type="coiled-coil region" evidence="3">
    <location>
        <begin position="265"/>
        <end position="300"/>
    </location>
</feature>
<accession>A2EBK9</accession>
<evidence type="ECO:0000313" key="5">
    <source>
        <dbReference type="EMBL" id="EAY09926.1"/>
    </source>
</evidence>
<dbReference type="OrthoDB" id="272077at2759"/>
<dbReference type="VEuPathDB" id="TrichDB:TVAG_482000"/>
<dbReference type="PANTHER" id="PTHR13891">
    <property type="entry name" value="CYTOCHROME C OXIDASE ASSEMBLY FACTOR 7"/>
    <property type="match status" value="1"/>
</dbReference>
<dbReference type="InterPro" id="IPR011990">
    <property type="entry name" value="TPR-like_helical_dom_sf"/>
</dbReference>
<gene>
    <name evidence="5" type="ORF">TVAG_482000</name>
</gene>
<keyword evidence="4" id="KW-0812">Transmembrane</keyword>
<dbReference type="AlphaFoldDB" id="A2EBK9"/>
<evidence type="ECO:0000256" key="1">
    <source>
        <dbReference type="ARBA" id="ARBA00008486"/>
    </source>
</evidence>
<name>A2EBK9_TRIV3</name>
<sequence>MIKTQYKDLYEWKYTDNSNYCTVEFNFPEEFNADCIEYKLNEEKTAIIVTIPQYVPIVCGLLFAKALGIEASINNTTYTFKILKEKNEPWPILIKMIHPEFQMVDPKSAFLIFQQLSSVPDDENSHKLAYQFLENSARVGYLYALQVLGGIYLDTESREKEGMALLKQGADQYNEPLCCFQVGLLYATRYGDVETGIQYLIRSGEGGYGVAYFTLGQIYSPISNFQYDHKDAKKAMEYFNLVQEEHISPALLTEMSQFYEQGLGVEKDLKKAEELRNRANDLLQKIMEDAKSKQQDLSNDQEVQQDVQVAQEQPKSEISTAQTIGLVGAVSAFVVGFGYMVYKRLSK</sequence>
<dbReference type="KEGG" id="tva:4767857"/>
<evidence type="ECO:0000256" key="4">
    <source>
        <dbReference type="SAM" id="Phobius"/>
    </source>
</evidence>
<dbReference type="SUPFAM" id="SSF81901">
    <property type="entry name" value="HCP-like"/>
    <property type="match status" value="1"/>
</dbReference>
<organism evidence="5 6">
    <name type="scientific">Trichomonas vaginalis (strain ATCC PRA-98 / G3)</name>
    <dbReference type="NCBI Taxonomy" id="412133"/>
    <lineage>
        <taxon>Eukaryota</taxon>
        <taxon>Metamonada</taxon>
        <taxon>Parabasalia</taxon>
        <taxon>Trichomonadida</taxon>
        <taxon>Trichomonadidae</taxon>
        <taxon>Trichomonas</taxon>
    </lineage>
</organism>
<keyword evidence="4" id="KW-0472">Membrane</keyword>
<dbReference type="InParanoid" id="A2EBK9"/>
<dbReference type="VEuPathDB" id="TrichDB:TVAGG3_0588360"/>
<keyword evidence="3" id="KW-0175">Coiled coil</keyword>
<keyword evidence="6" id="KW-1185">Reference proteome</keyword>
<dbReference type="EMBL" id="DS113347">
    <property type="protein sequence ID" value="EAY09926.1"/>
    <property type="molecule type" value="Genomic_DNA"/>
</dbReference>
<comment type="similarity">
    <text evidence="1">Belongs to the hcp beta-lactamase family.</text>
</comment>
<keyword evidence="2" id="KW-0677">Repeat</keyword>
<dbReference type="SMART" id="SM00671">
    <property type="entry name" value="SEL1"/>
    <property type="match status" value="4"/>
</dbReference>
<evidence type="ECO:0008006" key="7">
    <source>
        <dbReference type="Google" id="ProtNLM"/>
    </source>
</evidence>
<evidence type="ECO:0000256" key="2">
    <source>
        <dbReference type="ARBA" id="ARBA00022737"/>
    </source>
</evidence>
<proteinExistence type="inferred from homology"/>
<evidence type="ECO:0000313" key="6">
    <source>
        <dbReference type="Proteomes" id="UP000001542"/>
    </source>
</evidence>
<keyword evidence="4" id="KW-1133">Transmembrane helix</keyword>
<evidence type="ECO:0000256" key="3">
    <source>
        <dbReference type="SAM" id="Coils"/>
    </source>
</evidence>
<dbReference type="Gene3D" id="1.25.40.10">
    <property type="entry name" value="Tetratricopeptide repeat domain"/>
    <property type="match status" value="1"/>
</dbReference>
<dbReference type="InterPro" id="IPR040239">
    <property type="entry name" value="HcpB-like"/>
</dbReference>
<dbReference type="PANTHER" id="PTHR13891:SF1">
    <property type="entry name" value="CYTOCHROME C OXIDASE ASSEMBLY FACTOR 7"/>
    <property type="match status" value="1"/>
</dbReference>